<dbReference type="AlphaFoldDB" id="A0AB34JZW8"/>
<name>A0AB34JZW8_PRYPA</name>
<dbReference type="InterPro" id="IPR018247">
    <property type="entry name" value="EF_Hand_1_Ca_BS"/>
</dbReference>
<comment type="caution">
    <text evidence="3">The sequence shown here is derived from an EMBL/GenBank/DDBJ whole genome shotgun (WGS) entry which is preliminary data.</text>
</comment>
<sequence>MHGILLLLSLAPSGAAVLWTSPPAHRTNRLSAIRFWAFDLSCGAGSLSSPVREEHYKNASEVIILGEKYGSMLASGMPRWLLLSILGIVSRELTSRDVRERLVPALYESAEAQGKARSAADLLRRSLDLRVSSFLKGVTIRRPGDTRSIVDRFLAHEKEEFGKSMSSVEAVIEHELMGALTEVLQLEVADRLERTFSAAVQLNVSTSYNEIAELLTAADKNQDGNLSLDEVYELVFGSTLEPSLNEMAQKMVILRNPVTTESRVERWTSLALAPWVGRLGRASQFMREMSLWFETSGVKYSAVMSRKLARAISPERMPLSEAFAQVLNMTPPSKRTAAFPSVTEQEALAPLNEATGTASALQGGDLLSKSKASVESVLQALAVVQDKRANTELLRSSPDVDEVEIEESVVVAKDAEASPSKQKRRWRIVLGLWRRSRQRDKAGE</sequence>
<accession>A0AB34JZW8</accession>
<dbReference type="Proteomes" id="UP001515480">
    <property type="component" value="Unassembled WGS sequence"/>
</dbReference>
<evidence type="ECO:0000256" key="1">
    <source>
        <dbReference type="SAM" id="SignalP"/>
    </source>
</evidence>
<protein>
    <recommendedName>
        <fullName evidence="2">EF-hand domain-containing protein</fullName>
    </recommendedName>
</protein>
<evidence type="ECO:0000313" key="3">
    <source>
        <dbReference type="EMBL" id="KAL1526463.1"/>
    </source>
</evidence>
<keyword evidence="4" id="KW-1185">Reference proteome</keyword>
<evidence type="ECO:0000313" key="4">
    <source>
        <dbReference type="Proteomes" id="UP001515480"/>
    </source>
</evidence>
<feature type="signal peptide" evidence="1">
    <location>
        <begin position="1"/>
        <end position="16"/>
    </location>
</feature>
<gene>
    <name evidence="3" type="ORF">AB1Y20_015173</name>
</gene>
<evidence type="ECO:0000259" key="2">
    <source>
        <dbReference type="PROSITE" id="PS50222"/>
    </source>
</evidence>
<dbReference type="PROSITE" id="PS50222">
    <property type="entry name" value="EF_HAND_2"/>
    <property type="match status" value="1"/>
</dbReference>
<dbReference type="EMBL" id="JBGBPQ010000003">
    <property type="protein sequence ID" value="KAL1526463.1"/>
    <property type="molecule type" value="Genomic_DNA"/>
</dbReference>
<keyword evidence="1" id="KW-0732">Signal</keyword>
<reference evidence="3 4" key="1">
    <citation type="journal article" date="2024" name="Science">
        <title>Giant polyketide synthase enzymes in the biosynthesis of giant marine polyether toxins.</title>
        <authorList>
            <person name="Fallon T.R."/>
            <person name="Shende V.V."/>
            <person name="Wierzbicki I.H."/>
            <person name="Pendleton A.L."/>
            <person name="Watervoot N.F."/>
            <person name="Auber R.P."/>
            <person name="Gonzalez D.J."/>
            <person name="Wisecaver J.H."/>
            <person name="Moore B.S."/>
        </authorList>
    </citation>
    <scope>NUCLEOTIDE SEQUENCE [LARGE SCALE GENOMIC DNA]</scope>
    <source>
        <strain evidence="3 4">12B1</strain>
    </source>
</reference>
<organism evidence="3 4">
    <name type="scientific">Prymnesium parvum</name>
    <name type="common">Toxic golden alga</name>
    <dbReference type="NCBI Taxonomy" id="97485"/>
    <lineage>
        <taxon>Eukaryota</taxon>
        <taxon>Haptista</taxon>
        <taxon>Haptophyta</taxon>
        <taxon>Prymnesiophyceae</taxon>
        <taxon>Prymnesiales</taxon>
        <taxon>Prymnesiaceae</taxon>
        <taxon>Prymnesium</taxon>
    </lineage>
</organism>
<feature type="domain" description="EF-hand" evidence="2">
    <location>
        <begin position="206"/>
        <end position="241"/>
    </location>
</feature>
<dbReference type="InterPro" id="IPR002048">
    <property type="entry name" value="EF_hand_dom"/>
</dbReference>
<proteinExistence type="predicted"/>
<dbReference type="GO" id="GO:0005509">
    <property type="term" value="F:calcium ion binding"/>
    <property type="evidence" value="ECO:0007669"/>
    <property type="project" value="InterPro"/>
</dbReference>
<dbReference type="PROSITE" id="PS00018">
    <property type="entry name" value="EF_HAND_1"/>
    <property type="match status" value="1"/>
</dbReference>
<feature type="chain" id="PRO_5044339094" description="EF-hand domain-containing protein" evidence="1">
    <location>
        <begin position="17"/>
        <end position="444"/>
    </location>
</feature>